<reference evidence="1 2" key="1">
    <citation type="submission" date="2021-06" db="EMBL/GenBank/DDBJ databases">
        <title>Caerostris extrusa draft genome.</title>
        <authorList>
            <person name="Kono N."/>
            <person name="Arakawa K."/>
        </authorList>
    </citation>
    <scope>NUCLEOTIDE SEQUENCE [LARGE SCALE GENOMIC DNA]</scope>
</reference>
<name>A0AAV4UFR0_CAEEX</name>
<dbReference type="EMBL" id="BPLR01012781">
    <property type="protein sequence ID" value="GIY56579.1"/>
    <property type="molecule type" value="Genomic_DNA"/>
</dbReference>
<evidence type="ECO:0000313" key="2">
    <source>
        <dbReference type="Proteomes" id="UP001054945"/>
    </source>
</evidence>
<comment type="caution">
    <text evidence="1">The sequence shown here is derived from an EMBL/GenBank/DDBJ whole genome shotgun (WGS) entry which is preliminary data.</text>
</comment>
<sequence length="98" mass="11748">MYGNHRIWRGIRGRKIIVPIFHDRTITADCVFKLIKNVVHDCYQQPIMYGYQHDGALHVKYQTSMYIRLEIFPNRSLDMMVAHTGHHFRDCFTWNLPL</sequence>
<evidence type="ECO:0000313" key="1">
    <source>
        <dbReference type="EMBL" id="GIY56579.1"/>
    </source>
</evidence>
<gene>
    <name evidence="1" type="ORF">CEXT_24831</name>
</gene>
<proteinExistence type="predicted"/>
<protein>
    <submittedName>
        <fullName evidence="1">Uncharacterized protein</fullName>
    </submittedName>
</protein>
<dbReference type="Proteomes" id="UP001054945">
    <property type="component" value="Unassembled WGS sequence"/>
</dbReference>
<keyword evidence="2" id="KW-1185">Reference proteome</keyword>
<organism evidence="1 2">
    <name type="scientific">Caerostris extrusa</name>
    <name type="common">Bark spider</name>
    <name type="synonym">Caerostris bankana</name>
    <dbReference type="NCBI Taxonomy" id="172846"/>
    <lineage>
        <taxon>Eukaryota</taxon>
        <taxon>Metazoa</taxon>
        <taxon>Ecdysozoa</taxon>
        <taxon>Arthropoda</taxon>
        <taxon>Chelicerata</taxon>
        <taxon>Arachnida</taxon>
        <taxon>Araneae</taxon>
        <taxon>Araneomorphae</taxon>
        <taxon>Entelegynae</taxon>
        <taxon>Araneoidea</taxon>
        <taxon>Araneidae</taxon>
        <taxon>Caerostris</taxon>
    </lineage>
</organism>
<accession>A0AAV4UFR0</accession>
<dbReference type="AlphaFoldDB" id="A0AAV4UFR0"/>